<dbReference type="InterPro" id="IPR018712">
    <property type="entry name" value="Tle1-like_cat"/>
</dbReference>
<feature type="compositionally biased region" description="Basic and acidic residues" evidence="1">
    <location>
        <begin position="258"/>
        <end position="278"/>
    </location>
</feature>
<dbReference type="EMBL" id="KQ085939">
    <property type="protein sequence ID" value="KLO14758.1"/>
    <property type="molecule type" value="Genomic_DNA"/>
</dbReference>
<keyword evidence="4" id="KW-1185">Reference proteome</keyword>
<organism evidence="3 4">
    <name type="scientific">Schizopora paradoxa</name>
    <dbReference type="NCBI Taxonomy" id="27342"/>
    <lineage>
        <taxon>Eukaryota</taxon>
        <taxon>Fungi</taxon>
        <taxon>Dikarya</taxon>
        <taxon>Basidiomycota</taxon>
        <taxon>Agaricomycotina</taxon>
        <taxon>Agaricomycetes</taxon>
        <taxon>Hymenochaetales</taxon>
        <taxon>Schizoporaceae</taxon>
        <taxon>Schizopora</taxon>
    </lineage>
</organism>
<evidence type="ECO:0000256" key="1">
    <source>
        <dbReference type="SAM" id="MobiDB-lite"/>
    </source>
</evidence>
<feature type="compositionally biased region" description="Low complexity" evidence="1">
    <location>
        <begin position="1"/>
        <end position="18"/>
    </location>
</feature>
<feature type="region of interest" description="Disordered" evidence="1">
    <location>
        <begin position="254"/>
        <end position="278"/>
    </location>
</feature>
<dbReference type="Proteomes" id="UP000053477">
    <property type="component" value="Unassembled WGS sequence"/>
</dbReference>
<evidence type="ECO:0000313" key="3">
    <source>
        <dbReference type="EMBL" id="KLO14758.1"/>
    </source>
</evidence>
<evidence type="ECO:0000313" key="4">
    <source>
        <dbReference type="Proteomes" id="UP000053477"/>
    </source>
</evidence>
<dbReference type="OrthoDB" id="3162439at2759"/>
<feature type="compositionally biased region" description="Low complexity" evidence="1">
    <location>
        <begin position="425"/>
        <end position="436"/>
    </location>
</feature>
<feature type="region of interest" description="Disordered" evidence="1">
    <location>
        <begin position="1"/>
        <end position="36"/>
    </location>
</feature>
<dbReference type="STRING" id="27342.A0A0H2RZ10"/>
<dbReference type="Pfam" id="PF09994">
    <property type="entry name" value="T6SS_Tle1-like_cat"/>
    <property type="match status" value="1"/>
</dbReference>
<feature type="domain" description="T6SS Phospholipase effector Tle1-like catalytic" evidence="2">
    <location>
        <begin position="38"/>
        <end position="352"/>
    </location>
</feature>
<dbReference type="InParanoid" id="A0A0H2RZ10"/>
<protein>
    <recommendedName>
        <fullName evidence="2">T6SS Phospholipase effector Tle1-like catalytic domain-containing protein</fullName>
    </recommendedName>
</protein>
<dbReference type="AlphaFoldDB" id="A0A0H2RZ10"/>
<reference evidence="3 4" key="1">
    <citation type="submission" date="2015-04" db="EMBL/GenBank/DDBJ databases">
        <title>Complete genome sequence of Schizopora paradoxa KUC8140, a cosmopolitan wood degrader in East Asia.</title>
        <authorList>
            <consortium name="DOE Joint Genome Institute"/>
            <person name="Min B."/>
            <person name="Park H."/>
            <person name="Jang Y."/>
            <person name="Kim J.-J."/>
            <person name="Kim K.H."/>
            <person name="Pangilinan J."/>
            <person name="Lipzen A."/>
            <person name="Riley R."/>
            <person name="Grigoriev I.V."/>
            <person name="Spatafora J.W."/>
            <person name="Choi I.-G."/>
        </authorList>
    </citation>
    <scope>NUCLEOTIDE SEQUENCE [LARGE SCALE GENOMIC DNA]</scope>
    <source>
        <strain evidence="3 4">KUC8140</strain>
    </source>
</reference>
<proteinExistence type="predicted"/>
<dbReference type="PANTHER" id="PTHR33840:SF2">
    <property type="entry name" value="TLE1 PHOSPHOLIPASE DOMAIN-CONTAINING PROTEIN"/>
    <property type="match status" value="1"/>
</dbReference>
<sequence>MSTKAELASDASSTSESTSKGEVVAKPDPSSQPKSKPRVLILCFDGTSDQFGTENSNVVKFYSLLKKDAEEEQLCYYQTGIGTYENPGIMSPLALWFAKIMDEAVAWYLDAHVMGGYRFLMANYRAGDRIALFGFSRGAYTARALAGMLTKVGLLPRSNIEQVPFAYKLFTDTSSTGMTTAEDFKACFCRDVKVCFVGVWDTVASTGVIMSKTLPFTQSNGGIETFRHALSLDEHRAKFVPTFYHWPVPGTGVGAEQAESKDPERAGGDEGVKGDEVKGVKGKAKRRWSLFAKRKGGPGLKGVEDAWTTKDSQTDVKEVWFAGCHTDVGGGSVANTVTSCLSDIPLRWMVREVMASNCGVQFEAGALKKLNVVLEDIVIPITTPEVPTLTLNGGAGGKGHFKQEDVASPVSDGNASDSGTGIGGTSTSSPSPSQDQDNLDCMQVTHDQLVADPAWWLLEIIPLPFSWQDKSCQWRRKWEFHLGRGRYVQDGSPLLFHESVKTRMGNAALKYTPRAKYKQGAETYVP</sequence>
<evidence type="ECO:0000259" key="2">
    <source>
        <dbReference type="Pfam" id="PF09994"/>
    </source>
</evidence>
<name>A0A0H2RZ10_9AGAM</name>
<dbReference type="PANTHER" id="PTHR33840">
    <property type="match status" value="1"/>
</dbReference>
<gene>
    <name evidence="3" type="ORF">SCHPADRAFT_850596</name>
</gene>
<feature type="region of interest" description="Disordered" evidence="1">
    <location>
        <begin position="400"/>
        <end position="439"/>
    </location>
</feature>
<accession>A0A0H2RZ10</accession>